<reference evidence="2 3" key="1">
    <citation type="submission" date="2018-06" db="EMBL/GenBank/DDBJ databases">
        <title>Comparative genomics reveals the genomic features of Rhizophagus irregularis, R. cerebriforme, R. diaphanum and Gigaspora rosea, and their symbiotic lifestyle signature.</title>
        <authorList>
            <person name="Morin E."/>
            <person name="San Clemente H."/>
            <person name="Chen E.C.H."/>
            <person name="De La Providencia I."/>
            <person name="Hainaut M."/>
            <person name="Kuo A."/>
            <person name="Kohler A."/>
            <person name="Murat C."/>
            <person name="Tang N."/>
            <person name="Roy S."/>
            <person name="Loubradou J."/>
            <person name="Henrissat B."/>
            <person name="Grigoriev I.V."/>
            <person name="Corradi N."/>
            <person name="Roux C."/>
            <person name="Martin F.M."/>
        </authorList>
    </citation>
    <scope>NUCLEOTIDE SEQUENCE [LARGE SCALE GENOMIC DNA]</scope>
    <source>
        <strain evidence="2 3">DAOM 194757</strain>
    </source>
</reference>
<accession>A0A397U8I9</accession>
<proteinExistence type="predicted"/>
<comment type="caution">
    <text evidence="2">The sequence shown here is derived from an EMBL/GenBank/DDBJ whole genome shotgun (WGS) entry which is preliminary data.</text>
</comment>
<dbReference type="EMBL" id="QKWP01001990">
    <property type="protein sequence ID" value="RIB05388.1"/>
    <property type="molecule type" value="Genomic_DNA"/>
</dbReference>
<dbReference type="Proteomes" id="UP000266673">
    <property type="component" value="Unassembled WGS sequence"/>
</dbReference>
<sequence>MYNNLEFCKRYNKLRLILELATYFLYTKATKKKLIKKKRTVNKVTPTKRKTSNRKKQLPNTNTTNRRLTNSCHVGWYNEEERLNAYRARHGIAQVEKIFLEKSNFSNFELRNISVYLKIATYYNKQKDHTINIPVKQENQVIIPLQSPLTIRAYIIKIYDIDLAKKTSVNITNLLVDYNLQNIQFKKNATVHLQNEIIIDCSTSLGVNFNVVKGDSGILLFLSGGYLEAAYMPNMKHGPTFNTDYGATVDTEFDFRPQIENIEEENDAKERTHLYDIAIQLKFTSVHNEDIQKRTQIPVHAIAIEAEPLIGNIILNSDIQNIQFREYIESHLETEYIIKCDSCEFQNHEVNLCLDLKKLKVYAFENDEKKKTKFIEFGENFSSTEGNSEILMFFHSEFVETAWKPDFSKLTAFENIFNAIEKY</sequence>
<dbReference type="OrthoDB" id="2485541at2759"/>
<feature type="region of interest" description="Disordered" evidence="1">
    <location>
        <begin position="41"/>
        <end position="65"/>
    </location>
</feature>
<evidence type="ECO:0000313" key="2">
    <source>
        <dbReference type="EMBL" id="RIB05388.1"/>
    </source>
</evidence>
<organism evidence="2 3">
    <name type="scientific">Gigaspora rosea</name>
    <dbReference type="NCBI Taxonomy" id="44941"/>
    <lineage>
        <taxon>Eukaryota</taxon>
        <taxon>Fungi</taxon>
        <taxon>Fungi incertae sedis</taxon>
        <taxon>Mucoromycota</taxon>
        <taxon>Glomeromycotina</taxon>
        <taxon>Glomeromycetes</taxon>
        <taxon>Diversisporales</taxon>
        <taxon>Gigasporaceae</taxon>
        <taxon>Gigaspora</taxon>
    </lineage>
</organism>
<name>A0A397U8I9_9GLOM</name>
<keyword evidence="3" id="KW-1185">Reference proteome</keyword>
<evidence type="ECO:0000313" key="3">
    <source>
        <dbReference type="Proteomes" id="UP000266673"/>
    </source>
</evidence>
<evidence type="ECO:0000256" key="1">
    <source>
        <dbReference type="SAM" id="MobiDB-lite"/>
    </source>
</evidence>
<dbReference type="AlphaFoldDB" id="A0A397U8I9"/>
<gene>
    <name evidence="2" type="ORF">C2G38_2219753</name>
</gene>
<protein>
    <submittedName>
        <fullName evidence="2">Uncharacterized protein</fullName>
    </submittedName>
</protein>
<feature type="compositionally biased region" description="Basic residues" evidence="1">
    <location>
        <begin position="41"/>
        <end position="57"/>
    </location>
</feature>